<reference evidence="5 6" key="1">
    <citation type="submission" date="2016-03" db="EMBL/GenBank/DDBJ databases">
        <authorList>
            <person name="Devillers H."/>
        </authorList>
    </citation>
    <scope>NUCLEOTIDE SEQUENCE [LARGE SCALE GENOMIC DNA]</scope>
    <source>
        <strain evidence="5">CBS 11717</strain>
    </source>
</reference>
<dbReference type="PANTHER" id="PTHR41237:SF1">
    <property type="entry name" value="SMALL RIBOSOMAL SUBUNIT PROTEIN BS21M"/>
    <property type="match status" value="1"/>
</dbReference>
<dbReference type="EMBL" id="LT598463">
    <property type="protein sequence ID" value="SCU87119.1"/>
    <property type="molecule type" value="Genomic_DNA"/>
</dbReference>
<organism evidence="5 6">
    <name type="scientific">Lachancea mirantina</name>
    <dbReference type="NCBI Taxonomy" id="1230905"/>
    <lineage>
        <taxon>Eukaryota</taxon>
        <taxon>Fungi</taxon>
        <taxon>Dikarya</taxon>
        <taxon>Ascomycota</taxon>
        <taxon>Saccharomycotina</taxon>
        <taxon>Saccharomycetes</taxon>
        <taxon>Saccharomycetales</taxon>
        <taxon>Saccharomycetaceae</taxon>
        <taxon>Lachancea</taxon>
    </lineage>
</organism>
<proteinExistence type="inferred from homology"/>
<dbReference type="GO" id="GO:0005763">
    <property type="term" value="C:mitochondrial small ribosomal subunit"/>
    <property type="evidence" value="ECO:0007669"/>
    <property type="project" value="TreeGrafter"/>
</dbReference>
<feature type="compositionally biased region" description="Polar residues" evidence="4">
    <location>
        <begin position="51"/>
        <end position="72"/>
    </location>
</feature>
<evidence type="ECO:0000313" key="5">
    <source>
        <dbReference type="EMBL" id="SCU87119.1"/>
    </source>
</evidence>
<keyword evidence="2" id="KW-0689">Ribosomal protein</keyword>
<accession>A0A1G4JAM0</accession>
<dbReference type="PANTHER" id="PTHR41237">
    <property type="entry name" value="37S RIBOSOMAL PROTEIN MRP21, MITOCHONDRIAL"/>
    <property type="match status" value="1"/>
</dbReference>
<gene>
    <name evidence="5" type="ORF">LAMI_0D04808G</name>
</gene>
<evidence type="ECO:0000256" key="1">
    <source>
        <dbReference type="ARBA" id="ARBA00006640"/>
    </source>
</evidence>
<dbReference type="InterPro" id="IPR052837">
    <property type="entry name" value="Mitoribosomal_bS21"/>
</dbReference>
<dbReference type="OrthoDB" id="2501249at2759"/>
<evidence type="ECO:0000256" key="4">
    <source>
        <dbReference type="SAM" id="MobiDB-lite"/>
    </source>
</evidence>
<dbReference type="GO" id="GO:0070124">
    <property type="term" value="P:mitochondrial translational initiation"/>
    <property type="evidence" value="ECO:0007669"/>
    <property type="project" value="TreeGrafter"/>
</dbReference>
<dbReference type="Pfam" id="PF01165">
    <property type="entry name" value="Ribosomal_S21"/>
    <property type="match status" value="1"/>
</dbReference>
<keyword evidence="6" id="KW-1185">Reference proteome</keyword>
<feature type="region of interest" description="Disordered" evidence="4">
    <location>
        <begin position="51"/>
        <end position="82"/>
    </location>
</feature>
<protein>
    <submittedName>
        <fullName evidence="5">LAMI_0D04808g1_1</fullName>
    </submittedName>
</protein>
<name>A0A1G4JAM0_9SACH</name>
<keyword evidence="3" id="KW-0687">Ribonucleoprotein</keyword>
<dbReference type="Proteomes" id="UP000191024">
    <property type="component" value="Chromosome D"/>
</dbReference>
<evidence type="ECO:0000313" key="6">
    <source>
        <dbReference type="Proteomes" id="UP000191024"/>
    </source>
</evidence>
<evidence type="ECO:0000256" key="3">
    <source>
        <dbReference type="ARBA" id="ARBA00023274"/>
    </source>
</evidence>
<comment type="similarity">
    <text evidence="1">Belongs to the bacterial ribosomal protein bS21 family.</text>
</comment>
<dbReference type="STRING" id="1230905.A0A1G4JAM0"/>
<dbReference type="AlphaFoldDB" id="A0A1G4JAM0"/>
<dbReference type="GO" id="GO:0003735">
    <property type="term" value="F:structural constituent of ribosome"/>
    <property type="evidence" value="ECO:0007669"/>
    <property type="project" value="InterPro"/>
</dbReference>
<sequence length="186" mass="20846">MSILGVKHGLLTRASSFATSGIAYRAFSSTFRVFSESDSFIFDPTQLNPLNSKQKLSGGNSRVSGLSFTGTTEGKPRETGLDRQRLEQVDPTSMLSPKEDALTSRVTGVRAGRTVNVFNGDTSGAFRQLNSIVFANRIAQDRRSQRFYLKPGKAKEMRRSQRHRRDFMKGFKRLIEVVKDANRKGY</sequence>
<dbReference type="InterPro" id="IPR001911">
    <property type="entry name" value="Ribosomal_bS21"/>
</dbReference>
<evidence type="ECO:0000256" key="2">
    <source>
        <dbReference type="ARBA" id="ARBA00022980"/>
    </source>
</evidence>